<evidence type="ECO:0000313" key="3">
    <source>
        <dbReference type="Proteomes" id="UP000218231"/>
    </source>
</evidence>
<organism evidence="2 3">
    <name type="scientific">Diploscapter pachys</name>
    <dbReference type="NCBI Taxonomy" id="2018661"/>
    <lineage>
        <taxon>Eukaryota</taxon>
        <taxon>Metazoa</taxon>
        <taxon>Ecdysozoa</taxon>
        <taxon>Nematoda</taxon>
        <taxon>Chromadorea</taxon>
        <taxon>Rhabditida</taxon>
        <taxon>Rhabditina</taxon>
        <taxon>Rhabditomorpha</taxon>
        <taxon>Rhabditoidea</taxon>
        <taxon>Rhabditidae</taxon>
        <taxon>Diploscapter</taxon>
    </lineage>
</organism>
<dbReference type="EMBL" id="LIAE01008543">
    <property type="protein sequence ID" value="PAV73705.1"/>
    <property type="molecule type" value="Genomic_DNA"/>
</dbReference>
<comment type="caution">
    <text evidence="2">The sequence shown here is derived from an EMBL/GenBank/DDBJ whole genome shotgun (WGS) entry which is preliminary data.</text>
</comment>
<proteinExistence type="predicted"/>
<evidence type="ECO:0000256" key="1">
    <source>
        <dbReference type="SAM" id="Phobius"/>
    </source>
</evidence>
<accession>A0A2A2KIF5</accession>
<dbReference type="PANTHER" id="PTHR34851:SF5">
    <property type="entry name" value="MARVEL DOMAIN-CONTAINING PROTEIN"/>
    <property type="match status" value="1"/>
</dbReference>
<dbReference type="PANTHER" id="PTHR34851">
    <property type="entry name" value="PROTEIN CBG05235-RELATED"/>
    <property type="match status" value="1"/>
</dbReference>
<feature type="transmembrane region" description="Helical" evidence="1">
    <location>
        <begin position="37"/>
        <end position="56"/>
    </location>
</feature>
<reference evidence="2 3" key="1">
    <citation type="journal article" date="2017" name="Curr. Biol.">
        <title>Genome architecture and evolution of a unichromosomal asexual nematode.</title>
        <authorList>
            <person name="Fradin H."/>
            <person name="Zegar C."/>
            <person name="Gutwein M."/>
            <person name="Lucas J."/>
            <person name="Kovtun M."/>
            <person name="Corcoran D."/>
            <person name="Baugh L.R."/>
            <person name="Kiontke K."/>
            <person name="Gunsalus K."/>
            <person name="Fitch D.H."/>
            <person name="Piano F."/>
        </authorList>
    </citation>
    <scope>NUCLEOTIDE SEQUENCE [LARGE SCALE GENOMIC DNA]</scope>
    <source>
        <strain evidence="2">PF1309</strain>
    </source>
</reference>
<gene>
    <name evidence="2" type="ORF">WR25_04631</name>
</gene>
<keyword evidence="1" id="KW-0812">Transmembrane</keyword>
<keyword evidence="1" id="KW-0472">Membrane</keyword>
<feature type="transmembrane region" description="Helical" evidence="1">
    <location>
        <begin position="92"/>
        <end position="116"/>
    </location>
</feature>
<evidence type="ECO:0000313" key="2">
    <source>
        <dbReference type="EMBL" id="PAV73705.1"/>
    </source>
</evidence>
<dbReference type="InterPro" id="IPR056709">
    <property type="entry name" value="DUF7807"/>
</dbReference>
<keyword evidence="3" id="KW-1185">Reference proteome</keyword>
<dbReference type="STRING" id="2018661.A0A2A2KIF5"/>
<feature type="transmembrane region" description="Helical" evidence="1">
    <location>
        <begin position="163"/>
        <end position="187"/>
    </location>
</feature>
<dbReference type="AlphaFoldDB" id="A0A2A2KIF5"/>
<feature type="transmembrane region" description="Helical" evidence="1">
    <location>
        <begin position="62"/>
        <end position="85"/>
    </location>
</feature>
<sequence length="282" mass="32147">MKLSDSLPMERQASFPHLDPNYKCCCDAMHVKIGTQAIGIFYTVLAAFGILSAVLSKETSTLIALLELVCLFLEVICIICLFISLCNERKDLLIPFMVLLCALVLLYICLFLYFIYAAFVPCSYPGSCIRSFLLNNSEDNSPDQNSSGRGKIRVEDRFIDIKLLVRMVAVIICTALLVAVLVHCWWISVIYKCYCYFSDVTRHREPYGYPILYNDIAYDRLRNAMTVQSTRTPSMMSDEFSLRQMQQMQSLQSMNRISPSRSMGPISIPFPSQEEGIYFEVN</sequence>
<dbReference type="Pfam" id="PF25093">
    <property type="entry name" value="DUF7807"/>
    <property type="match status" value="1"/>
</dbReference>
<dbReference type="Proteomes" id="UP000218231">
    <property type="component" value="Unassembled WGS sequence"/>
</dbReference>
<keyword evidence="1" id="KW-1133">Transmembrane helix</keyword>
<dbReference type="OrthoDB" id="5862767at2759"/>
<name>A0A2A2KIF5_9BILA</name>
<protein>
    <submittedName>
        <fullName evidence="2">Uncharacterized protein</fullName>
    </submittedName>
</protein>